<organism evidence="2 3">
    <name type="scientific">Pseudalkalibacillus berkeleyi</name>
    <dbReference type="NCBI Taxonomy" id="1069813"/>
    <lineage>
        <taxon>Bacteria</taxon>
        <taxon>Bacillati</taxon>
        <taxon>Bacillota</taxon>
        <taxon>Bacilli</taxon>
        <taxon>Bacillales</taxon>
        <taxon>Fictibacillaceae</taxon>
        <taxon>Pseudalkalibacillus</taxon>
    </lineage>
</organism>
<dbReference type="RefSeq" id="WP_236332129.1">
    <property type="nucleotide sequence ID" value="NZ_JAKIJS010000001.1"/>
</dbReference>
<gene>
    <name evidence="2" type="ORF">L2716_04320</name>
</gene>
<feature type="transmembrane region" description="Helical" evidence="1">
    <location>
        <begin position="56"/>
        <end position="76"/>
    </location>
</feature>
<dbReference type="EMBL" id="JAKIJS010000001">
    <property type="protein sequence ID" value="MCF6136944.1"/>
    <property type="molecule type" value="Genomic_DNA"/>
</dbReference>
<evidence type="ECO:0000313" key="2">
    <source>
        <dbReference type="EMBL" id="MCF6136944.1"/>
    </source>
</evidence>
<sequence length="77" mass="8833">MYIALILSSVQLIIWSFYALVTYLSHRDPSIFEYILLGVFCYFGYLFGVFLKSPKVHSGISSFLGAGSYLVFHHFIQ</sequence>
<keyword evidence="1" id="KW-1133">Transmembrane helix</keyword>
<protein>
    <submittedName>
        <fullName evidence="2">Uncharacterized protein</fullName>
    </submittedName>
</protein>
<proteinExistence type="predicted"/>
<evidence type="ECO:0000256" key="1">
    <source>
        <dbReference type="SAM" id="Phobius"/>
    </source>
</evidence>
<keyword evidence="1" id="KW-0812">Transmembrane</keyword>
<name>A0ABS9GW69_9BACL</name>
<keyword evidence="1" id="KW-0472">Membrane</keyword>
<feature type="transmembrane region" description="Helical" evidence="1">
    <location>
        <begin position="6"/>
        <end position="24"/>
    </location>
</feature>
<accession>A0ABS9GW69</accession>
<dbReference type="Proteomes" id="UP001649381">
    <property type="component" value="Unassembled WGS sequence"/>
</dbReference>
<reference evidence="2 3" key="1">
    <citation type="submission" date="2022-01" db="EMBL/GenBank/DDBJ databases">
        <title>Alkalihalobacillus sp. EGI L200015, a novel bacterium isolated from a salt lake sediment.</title>
        <authorList>
            <person name="Gao L."/>
            <person name="Fang B.-Z."/>
            <person name="Li W.-J."/>
        </authorList>
    </citation>
    <scope>NUCLEOTIDE SEQUENCE [LARGE SCALE GENOMIC DNA]</scope>
    <source>
        <strain evidence="2 3">KCTC 12718</strain>
    </source>
</reference>
<keyword evidence="3" id="KW-1185">Reference proteome</keyword>
<comment type="caution">
    <text evidence="2">The sequence shown here is derived from an EMBL/GenBank/DDBJ whole genome shotgun (WGS) entry which is preliminary data.</text>
</comment>
<evidence type="ECO:0000313" key="3">
    <source>
        <dbReference type="Proteomes" id="UP001649381"/>
    </source>
</evidence>
<feature type="transmembrane region" description="Helical" evidence="1">
    <location>
        <begin position="31"/>
        <end position="50"/>
    </location>
</feature>